<dbReference type="RefSeq" id="WP_349054214.1">
    <property type="nucleotide sequence ID" value="NZ_JBBNPS010000017.1"/>
</dbReference>
<comment type="caution">
    <text evidence="2">The sequence shown here is derived from an EMBL/GenBank/DDBJ whole genome shotgun (WGS) entry which is preliminary data.</text>
</comment>
<feature type="domain" description="SHOCT-like" evidence="1">
    <location>
        <begin position="18"/>
        <end position="68"/>
    </location>
</feature>
<evidence type="ECO:0000313" key="3">
    <source>
        <dbReference type="Proteomes" id="UP001481872"/>
    </source>
</evidence>
<keyword evidence="3" id="KW-1185">Reference proteome</keyword>
<protein>
    <submittedName>
        <fullName evidence="2">SHOCT domain-containing protein</fullName>
    </submittedName>
</protein>
<evidence type="ECO:0000259" key="1">
    <source>
        <dbReference type="Pfam" id="PF20612"/>
    </source>
</evidence>
<accession>A0ABV1J6U4</accession>
<organism evidence="2 3">
    <name type="scientific">Aedoeadaptatus acetigenes</name>
    <dbReference type="NCBI Taxonomy" id="2981723"/>
    <lineage>
        <taxon>Bacteria</taxon>
        <taxon>Bacillati</taxon>
        <taxon>Bacillota</taxon>
        <taxon>Tissierellia</taxon>
        <taxon>Tissierellales</taxon>
        <taxon>Peptoniphilaceae</taxon>
        <taxon>Aedoeadaptatus</taxon>
    </lineage>
</organism>
<dbReference type="EMBL" id="JBBNPS010000017">
    <property type="protein sequence ID" value="MEQ3353922.1"/>
    <property type="molecule type" value="Genomic_DNA"/>
</dbReference>
<proteinExistence type="predicted"/>
<dbReference type="InterPro" id="IPR046749">
    <property type="entry name" value="SHOCT_2"/>
</dbReference>
<evidence type="ECO:0000313" key="2">
    <source>
        <dbReference type="EMBL" id="MEQ3353922.1"/>
    </source>
</evidence>
<gene>
    <name evidence="2" type="ORF">AAA081_06415</name>
</gene>
<reference evidence="2 3" key="1">
    <citation type="submission" date="2024-04" db="EMBL/GenBank/DDBJ databases">
        <title>Human intestinal bacterial collection.</title>
        <authorList>
            <person name="Pauvert C."/>
            <person name="Hitch T.C.A."/>
            <person name="Clavel T."/>
        </authorList>
    </citation>
    <scope>NUCLEOTIDE SEQUENCE [LARGE SCALE GENOMIC DNA]</scope>
    <source>
        <strain evidence="2 3">CLA-SR-H026</strain>
    </source>
</reference>
<dbReference type="Proteomes" id="UP001481872">
    <property type="component" value="Unassembled WGS sequence"/>
</dbReference>
<dbReference type="Pfam" id="PF20612">
    <property type="entry name" value="SHOCT_2"/>
    <property type="match status" value="1"/>
</dbReference>
<sequence length="75" mass="9130">MKVKKFEGEKDVIKTEYTDRDLKAELNFYLSDKFIQDLFLLDEISLEEYRKIRRENIKKFKPILSSLCFLYINKS</sequence>
<name>A0ABV1J6U4_9FIRM</name>